<evidence type="ECO:0000256" key="1">
    <source>
        <dbReference type="SAM" id="MobiDB-lite"/>
    </source>
</evidence>
<keyword evidence="2" id="KW-0812">Transmembrane</keyword>
<feature type="transmembrane region" description="Helical" evidence="2">
    <location>
        <begin position="453"/>
        <end position="473"/>
    </location>
</feature>
<feature type="transmembrane region" description="Helical" evidence="2">
    <location>
        <begin position="146"/>
        <end position="172"/>
    </location>
</feature>
<feature type="transmembrane region" description="Helical" evidence="2">
    <location>
        <begin position="105"/>
        <end position="125"/>
    </location>
</feature>
<comment type="caution">
    <text evidence="3">The sequence shown here is derived from an EMBL/GenBank/DDBJ whole genome shotgun (WGS) entry which is preliminary data.</text>
</comment>
<feature type="transmembrane region" description="Helical" evidence="2">
    <location>
        <begin position="262"/>
        <end position="282"/>
    </location>
</feature>
<feature type="compositionally biased region" description="Polar residues" evidence="1">
    <location>
        <begin position="1"/>
        <end position="15"/>
    </location>
</feature>
<feature type="region of interest" description="Disordered" evidence="1">
    <location>
        <begin position="1"/>
        <end position="21"/>
    </location>
</feature>
<keyword evidence="2" id="KW-0472">Membrane</keyword>
<proteinExistence type="predicted"/>
<feature type="transmembrane region" description="Helical" evidence="2">
    <location>
        <begin position="363"/>
        <end position="385"/>
    </location>
</feature>
<feature type="transmembrane region" description="Helical" evidence="2">
    <location>
        <begin position="480"/>
        <end position="501"/>
    </location>
</feature>
<name>A0ABP4X8E8_9MICO</name>
<feature type="transmembrane region" description="Helical" evidence="2">
    <location>
        <begin position="416"/>
        <end position="441"/>
    </location>
</feature>
<gene>
    <name evidence="3" type="ORF">GCM10009747_34130</name>
</gene>
<keyword evidence="2" id="KW-1133">Transmembrane helix</keyword>
<reference evidence="4" key="1">
    <citation type="journal article" date="2019" name="Int. J. Syst. Evol. Microbiol.">
        <title>The Global Catalogue of Microorganisms (GCM) 10K type strain sequencing project: providing services to taxonomists for standard genome sequencing and annotation.</title>
        <authorList>
            <consortium name="The Broad Institute Genomics Platform"/>
            <consortium name="The Broad Institute Genome Sequencing Center for Infectious Disease"/>
            <person name="Wu L."/>
            <person name="Ma J."/>
        </authorList>
    </citation>
    <scope>NUCLEOTIDE SEQUENCE [LARGE SCALE GENOMIC DNA]</scope>
    <source>
        <strain evidence="4">JCM 14319</strain>
    </source>
</reference>
<dbReference type="EMBL" id="BAAANH010000008">
    <property type="protein sequence ID" value="GAA1770088.1"/>
    <property type="molecule type" value="Genomic_DNA"/>
</dbReference>
<feature type="transmembrane region" description="Helical" evidence="2">
    <location>
        <begin position="211"/>
        <end position="229"/>
    </location>
</feature>
<protein>
    <submittedName>
        <fullName evidence="3">Exporter of polyketide antibiotics</fullName>
    </submittedName>
</protein>
<feature type="transmembrane region" description="Helical" evidence="2">
    <location>
        <begin position="42"/>
        <end position="64"/>
    </location>
</feature>
<dbReference type="Proteomes" id="UP001500506">
    <property type="component" value="Unassembled WGS sequence"/>
</dbReference>
<feature type="transmembrane region" description="Helical" evidence="2">
    <location>
        <begin position="178"/>
        <end position="199"/>
    </location>
</feature>
<keyword evidence="4" id="KW-1185">Reference proteome</keyword>
<accession>A0ABP4X8E8</accession>
<dbReference type="RefSeq" id="WP_232499668.1">
    <property type="nucleotide sequence ID" value="NZ_BAAANH010000008.1"/>
</dbReference>
<evidence type="ECO:0000313" key="4">
    <source>
        <dbReference type="Proteomes" id="UP001500506"/>
    </source>
</evidence>
<evidence type="ECO:0000313" key="3">
    <source>
        <dbReference type="EMBL" id="GAA1770088.1"/>
    </source>
</evidence>
<organism evidence="3 4">
    <name type="scientific">Agromyces humatus</name>
    <dbReference type="NCBI Taxonomy" id="279573"/>
    <lineage>
        <taxon>Bacteria</taxon>
        <taxon>Bacillati</taxon>
        <taxon>Actinomycetota</taxon>
        <taxon>Actinomycetes</taxon>
        <taxon>Micrococcales</taxon>
        <taxon>Microbacteriaceae</taxon>
        <taxon>Agromyces</taxon>
    </lineage>
</organism>
<feature type="transmembrane region" description="Helical" evidence="2">
    <location>
        <begin position="321"/>
        <end position="343"/>
    </location>
</feature>
<evidence type="ECO:0000256" key="2">
    <source>
        <dbReference type="SAM" id="Phobius"/>
    </source>
</evidence>
<feature type="transmembrane region" description="Helical" evidence="2">
    <location>
        <begin position="527"/>
        <end position="547"/>
    </location>
</feature>
<sequence>MTTTLAAPRSASQPTPFDRGRGPLTGFGTLLRFMLRRDRIRFPAWTLGLVLLVAYFANALQLVFPTAADLGAFAAFSSNPAAALLMGPGFGGDEPSLDRFLASTYGMYLIIGACLMSILTVVRHTRLEEQSGRAELVRANVVGRHAQLSAALGVTVLMNLTVAVLMGALLTAMEFDPAGSFAFGASVGAAGVAFAGIAATSAQLTAFPRTASGIAGAVLGGGFVVRGLGDMSAAQGGDLGWLAWLTPIGWSQQVAPFDENRWGPMAVSVGCFILFAALAYALSTRRDLGAGLVQARRGSAGAAPWLSSPFALALRLQRASLIGWTASLLAGAFVYGAFTQAMLEGFADAPPELLVLFGGEDDLLTGYVGMMGLLFALVVTIYAILSVQSLRSEEAEGRSEAVLATAVGRPDWMGSWIASSALGVLLLLVTAGVGTGAGAALTTGEGDLFGEALLGHVAHAPAVWATLAVAALLYGGAPRLVPLAWAVFGYAFVVGFFGPLLDAPDWVVSLSPFEHIGEYPADELSSAAMLTLTGIAIVLTGAGLALFRRRDLTAA</sequence>